<dbReference type="InterPro" id="IPR000835">
    <property type="entry name" value="HTH_MarR-typ"/>
</dbReference>
<dbReference type="RefSeq" id="WP_123239637.1">
    <property type="nucleotide sequence ID" value="NZ_JAAHBY010000008.1"/>
</dbReference>
<sequence>MTERDPVDEHVARWLPVLPDLDPDVEGAVVRMSLLTRHLRAVKDRALAELDLQEKEYGTLHALAGRGGRAAPSDIAADLRMAPASITARVDALVRRGFVRRIPSTVDRRRIDVELTDTGRAYWRRAIGVVGDEEHRVLGALTPDERRLLSDLLRRITLVAERSPAAPSRNVGGPL</sequence>
<dbReference type="PANTHER" id="PTHR33164">
    <property type="entry name" value="TRANSCRIPTIONAL REGULATOR, MARR FAMILY"/>
    <property type="match status" value="1"/>
</dbReference>
<dbReference type="SUPFAM" id="SSF46785">
    <property type="entry name" value="Winged helix' DNA-binding domain"/>
    <property type="match status" value="1"/>
</dbReference>
<dbReference type="PROSITE" id="PS50995">
    <property type="entry name" value="HTH_MARR_2"/>
    <property type="match status" value="1"/>
</dbReference>
<keyword evidence="3" id="KW-1185">Reference proteome</keyword>
<dbReference type="Pfam" id="PF12802">
    <property type="entry name" value="MarR_2"/>
    <property type="match status" value="1"/>
</dbReference>
<dbReference type="InterPro" id="IPR036388">
    <property type="entry name" value="WH-like_DNA-bd_sf"/>
</dbReference>
<dbReference type="InterPro" id="IPR036390">
    <property type="entry name" value="WH_DNA-bd_sf"/>
</dbReference>
<dbReference type="SMART" id="SM00347">
    <property type="entry name" value="HTH_MARR"/>
    <property type="match status" value="1"/>
</dbReference>
<dbReference type="PANTHER" id="PTHR33164:SF104">
    <property type="entry name" value="TRANSCRIPTIONAL REGULATORY PROTEIN"/>
    <property type="match status" value="1"/>
</dbReference>
<evidence type="ECO:0000313" key="2">
    <source>
        <dbReference type="EMBL" id="RNM00707.1"/>
    </source>
</evidence>
<evidence type="ECO:0000259" key="1">
    <source>
        <dbReference type="PROSITE" id="PS50995"/>
    </source>
</evidence>
<dbReference type="EMBL" id="RJLN01000008">
    <property type="protein sequence ID" value="RNM00707.1"/>
    <property type="molecule type" value="Genomic_DNA"/>
</dbReference>
<proteinExistence type="predicted"/>
<gene>
    <name evidence="2" type="ORF">EFE23_04670</name>
</gene>
<dbReference type="Proteomes" id="UP000280698">
    <property type="component" value="Unassembled WGS sequence"/>
</dbReference>
<accession>A0ABX9WKA2</accession>
<dbReference type="Gene3D" id="1.10.10.10">
    <property type="entry name" value="Winged helix-like DNA-binding domain superfamily/Winged helix DNA-binding domain"/>
    <property type="match status" value="1"/>
</dbReference>
<dbReference type="InterPro" id="IPR039422">
    <property type="entry name" value="MarR/SlyA-like"/>
</dbReference>
<feature type="domain" description="HTH marR-type" evidence="1">
    <location>
        <begin position="25"/>
        <end position="158"/>
    </location>
</feature>
<protein>
    <submittedName>
        <fullName evidence="2">MarR family transcriptional regulator</fullName>
    </submittedName>
</protein>
<evidence type="ECO:0000313" key="3">
    <source>
        <dbReference type="Proteomes" id="UP000280698"/>
    </source>
</evidence>
<dbReference type="PRINTS" id="PR00598">
    <property type="entry name" value="HTHMARR"/>
</dbReference>
<name>A0ABX9WKA2_9ACTN</name>
<comment type="caution">
    <text evidence="2">The sequence shown here is derived from an EMBL/GenBank/DDBJ whole genome shotgun (WGS) entry which is preliminary data.</text>
</comment>
<reference evidence="2 3" key="1">
    <citation type="submission" date="2018-11" db="EMBL/GenBank/DDBJ databases">
        <title>Micromonospora sp. PPF5-17, a new actinomycetes isolated from a hot spring soil.</title>
        <authorList>
            <person name="Thawai C."/>
        </authorList>
    </citation>
    <scope>NUCLEOTIDE SEQUENCE [LARGE SCALE GENOMIC DNA]</scope>
    <source>
        <strain evidence="2 3">PPF5-17</strain>
    </source>
</reference>
<organism evidence="2 3">
    <name type="scientific">Micromonospora solifontis</name>
    <dbReference type="NCBI Taxonomy" id="2487138"/>
    <lineage>
        <taxon>Bacteria</taxon>
        <taxon>Bacillati</taxon>
        <taxon>Actinomycetota</taxon>
        <taxon>Actinomycetes</taxon>
        <taxon>Micromonosporales</taxon>
        <taxon>Micromonosporaceae</taxon>
        <taxon>Micromonospora</taxon>
    </lineage>
</organism>